<evidence type="ECO:0000256" key="2">
    <source>
        <dbReference type="ARBA" id="ARBA00022553"/>
    </source>
</evidence>
<dbReference type="InterPro" id="IPR045851">
    <property type="entry name" value="AMP-bd_C_sf"/>
</dbReference>
<dbReference type="NCBIfam" id="TIGR01733">
    <property type="entry name" value="AA-adenyl-dom"/>
    <property type="match status" value="1"/>
</dbReference>
<keyword evidence="1" id="KW-0596">Phosphopantetheine</keyword>
<dbReference type="FunFam" id="2.30.38.10:FF:000001">
    <property type="entry name" value="Non-ribosomal peptide synthetase PvdI"/>
    <property type="match status" value="1"/>
</dbReference>
<dbReference type="PROSITE" id="PS00455">
    <property type="entry name" value="AMP_BINDING"/>
    <property type="match status" value="1"/>
</dbReference>
<feature type="domain" description="AMP-dependent synthetase/ligase" evidence="3">
    <location>
        <begin position="40"/>
        <end position="267"/>
    </location>
</feature>
<dbReference type="InterPro" id="IPR020459">
    <property type="entry name" value="AMP-binding"/>
</dbReference>
<dbReference type="EMBL" id="JAAAHW010011513">
    <property type="protein sequence ID" value="KAF9919486.1"/>
    <property type="molecule type" value="Genomic_DNA"/>
</dbReference>
<dbReference type="PANTHER" id="PTHR45527">
    <property type="entry name" value="NONRIBOSOMAL PEPTIDE SYNTHETASE"/>
    <property type="match status" value="1"/>
</dbReference>
<dbReference type="Pfam" id="PF00501">
    <property type="entry name" value="AMP-binding"/>
    <property type="match status" value="1"/>
</dbReference>
<organism evidence="4 5">
    <name type="scientific">Modicella reniformis</name>
    <dbReference type="NCBI Taxonomy" id="1440133"/>
    <lineage>
        <taxon>Eukaryota</taxon>
        <taxon>Fungi</taxon>
        <taxon>Fungi incertae sedis</taxon>
        <taxon>Mucoromycota</taxon>
        <taxon>Mortierellomycotina</taxon>
        <taxon>Mortierellomycetes</taxon>
        <taxon>Mortierellales</taxon>
        <taxon>Mortierellaceae</taxon>
        <taxon>Modicella</taxon>
    </lineage>
</organism>
<dbReference type="GO" id="GO:0044550">
    <property type="term" value="P:secondary metabolite biosynthetic process"/>
    <property type="evidence" value="ECO:0007669"/>
    <property type="project" value="TreeGrafter"/>
</dbReference>
<dbReference type="PRINTS" id="PR00154">
    <property type="entry name" value="AMPBINDING"/>
</dbReference>
<dbReference type="InterPro" id="IPR000873">
    <property type="entry name" value="AMP-dep_synth/lig_dom"/>
</dbReference>
<dbReference type="CDD" id="cd05930">
    <property type="entry name" value="A_NRPS"/>
    <property type="match status" value="1"/>
</dbReference>
<evidence type="ECO:0000313" key="4">
    <source>
        <dbReference type="EMBL" id="KAF9919486.1"/>
    </source>
</evidence>
<accession>A0A9P6IHX4</accession>
<dbReference type="AlphaFoldDB" id="A0A9P6IHX4"/>
<dbReference type="GO" id="GO:0031177">
    <property type="term" value="F:phosphopantetheine binding"/>
    <property type="evidence" value="ECO:0007669"/>
    <property type="project" value="TreeGrafter"/>
</dbReference>
<dbReference type="GO" id="GO:0043041">
    <property type="term" value="P:amino acid activation for nonribosomal peptide biosynthetic process"/>
    <property type="evidence" value="ECO:0007669"/>
    <property type="project" value="TreeGrafter"/>
</dbReference>
<evidence type="ECO:0000256" key="1">
    <source>
        <dbReference type="ARBA" id="ARBA00022450"/>
    </source>
</evidence>
<name>A0A9P6IHX4_9FUNG</name>
<dbReference type="OrthoDB" id="329835at2759"/>
<feature type="non-terminal residue" evidence="4">
    <location>
        <position position="1"/>
    </location>
</feature>
<gene>
    <name evidence="4" type="ORF">BGZ65_012107</name>
</gene>
<dbReference type="SUPFAM" id="SSF56801">
    <property type="entry name" value="Acetyl-CoA synthetase-like"/>
    <property type="match status" value="1"/>
</dbReference>
<reference evidence="4" key="1">
    <citation type="journal article" date="2020" name="Fungal Divers.">
        <title>Resolving the Mortierellaceae phylogeny through synthesis of multi-gene phylogenetics and phylogenomics.</title>
        <authorList>
            <person name="Vandepol N."/>
            <person name="Liber J."/>
            <person name="Desiro A."/>
            <person name="Na H."/>
            <person name="Kennedy M."/>
            <person name="Barry K."/>
            <person name="Grigoriev I.V."/>
            <person name="Miller A.N."/>
            <person name="O'Donnell K."/>
            <person name="Stajich J.E."/>
            <person name="Bonito G."/>
        </authorList>
    </citation>
    <scope>NUCLEOTIDE SEQUENCE</scope>
    <source>
        <strain evidence="4">MES-2147</strain>
    </source>
</reference>
<evidence type="ECO:0000259" key="3">
    <source>
        <dbReference type="Pfam" id="PF00501"/>
    </source>
</evidence>
<proteinExistence type="predicted"/>
<dbReference type="GO" id="GO:0005737">
    <property type="term" value="C:cytoplasm"/>
    <property type="evidence" value="ECO:0007669"/>
    <property type="project" value="TreeGrafter"/>
</dbReference>
<evidence type="ECO:0000313" key="5">
    <source>
        <dbReference type="Proteomes" id="UP000749646"/>
    </source>
</evidence>
<dbReference type="Proteomes" id="UP000749646">
    <property type="component" value="Unassembled WGS sequence"/>
</dbReference>
<comment type="caution">
    <text evidence="4">The sequence shown here is derived from an EMBL/GenBank/DDBJ whole genome shotgun (WGS) entry which is preliminary data.</text>
</comment>
<keyword evidence="5" id="KW-1185">Reference proteome</keyword>
<keyword evidence="2" id="KW-0597">Phosphoprotein</keyword>
<dbReference type="InterPro" id="IPR020845">
    <property type="entry name" value="AMP-binding_CS"/>
</dbReference>
<dbReference type="Gene3D" id="3.30.300.30">
    <property type="match status" value="1"/>
</dbReference>
<dbReference type="InterPro" id="IPR010071">
    <property type="entry name" value="AA_adenyl_dom"/>
</dbReference>
<sequence>MPRFALVDNAGCTILREATLNQSFRKDHGDETPIALIDINERRSSPHTNPEVHGLTSRHLAYVMYTSGSTGKPKGVMIEHQSVVNLAYFRPRDFQVDVSSRVLQFTTLSFDLSVSEILVALYSGASLYLLQDHIRTDPAQLWDFLARHFITHITVTPSLISSNTDLIPLETPITFIMGGEALPTTVLRTLRMLAPNGNVINDYGPTEATIAATALRCMDDPSGDIVSIGRPLANKRIYILDVHGHPVPRGAIGELYIGGVGIARGYLNQPELTSKVFLPDPFSEDAGARMYRTGDLARYFLDGNIEFLGRNDHQIKIRGFRIELGEIEARFTDHPLVQKAAVIAMGEGSEKRL</sequence>
<dbReference type="InterPro" id="IPR042099">
    <property type="entry name" value="ANL_N_sf"/>
</dbReference>
<dbReference type="Gene3D" id="3.40.50.12780">
    <property type="entry name" value="N-terminal domain of ligase-like"/>
    <property type="match status" value="1"/>
</dbReference>
<dbReference type="PANTHER" id="PTHR45527:SF1">
    <property type="entry name" value="FATTY ACID SYNTHASE"/>
    <property type="match status" value="1"/>
</dbReference>
<protein>
    <recommendedName>
        <fullName evidence="3">AMP-dependent synthetase/ligase domain-containing protein</fullName>
    </recommendedName>
</protein>